<dbReference type="AlphaFoldDB" id="A0A699IM10"/>
<sequence>HFRPIHYASKIMTEAESHYTTTEKEMLAVVYAFEKLQSYLILNKSIVYADHSALKYLFAKKIPRRDCSGGFSSFKSSNSKFGTPRAIISDYGTHFCNDQFAKVMLKYGVSHRLATAYHPQTSGRVEVSNHSLKRILERTMDENHASWLDKLDNALWAFHKAFKIPIGCTPYKLVYGKHVIYRSSLSTKLTGP</sequence>
<dbReference type="SUPFAM" id="SSF56672">
    <property type="entry name" value="DNA/RNA polymerases"/>
    <property type="match status" value="1"/>
</dbReference>
<dbReference type="InterPro" id="IPR036397">
    <property type="entry name" value="RNaseH_sf"/>
</dbReference>
<proteinExistence type="predicted"/>
<keyword evidence="3" id="KW-0540">Nuclease</keyword>
<dbReference type="InterPro" id="IPR001584">
    <property type="entry name" value="Integrase_cat-core"/>
</dbReference>
<evidence type="ECO:0000256" key="6">
    <source>
        <dbReference type="ARBA" id="ARBA00022918"/>
    </source>
</evidence>
<evidence type="ECO:0000259" key="7">
    <source>
        <dbReference type="PROSITE" id="PS50994"/>
    </source>
</evidence>
<keyword evidence="1" id="KW-0808">Transferase</keyword>
<dbReference type="InterPro" id="IPR012337">
    <property type="entry name" value="RNaseH-like_sf"/>
</dbReference>
<evidence type="ECO:0000256" key="5">
    <source>
        <dbReference type="ARBA" id="ARBA00022801"/>
    </source>
</evidence>
<dbReference type="Gene3D" id="3.30.420.10">
    <property type="entry name" value="Ribonuclease H-like superfamily/Ribonuclease H"/>
    <property type="match status" value="1"/>
</dbReference>
<dbReference type="GO" id="GO:0016787">
    <property type="term" value="F:hydrolase activity"/>
    <property type="evidence" value="ECO:0007669"/>
    <property type="project" value="UniProtKB-KW"/>
</dbReference>
<dbReference type="PROSITE" id="PS50994">
    <property type="entry name" value="INTEGRASE"/>
    <property type="match status" value="1"/>
</dbReference>
<dbReference type="Pfam" id="PF17917">
    <property type="entry name" value="RT_RNaseH"/>
    <property type="match status" value="1"/>
</dbReference>
<protein>
    <submittedName>
        <fullName evidence="8">Reverse transcriptase domain-containing protein</fullName>
    </submittedName>
</protein>
<name>A0A699IM10_TANCI</name>
<dbReference type="GO" id="GO:0004519">
    <property type="term" value="F:endonuclease activity"/>
    <property type="evidence" value="ECO:0007669"/>
    <property type="project" value="UniProtKB-KW"/>
</dbReference>
<dbReference type="GO" id="GO:0003676">
    <property type="term" value="F:nucleic acid binding"/>
    <property type="evidence" value="ECO:0007669"/>
    <property type="project" value="InterPro"/>
</dbReference>
<evidence type="ECO:0000256" key="3">
    <source>
        <dbReference type="ARBA" id="ARBA00022722"/>
    </source>
</evidence>
<dbReference type="EMBL" id="BKCJ010321587">
    <property type="protein sequence ID" value="GEZ77250.1"/>
    <property type="molecule type" value="Genomic_DNA"/>
</dbReference>
<dbReference type="PANTHER" id="PTHR37984">
    <property type="entry name" value="PROTEIN CBG26694"/>
    <property type="match status" value="1"/>
</dbReference>
<accession>A0A699IM10</accession>
<dbReference type="GO" id="GO:0015074">
    <property type="term" value="P:DNA integration"/>
    <property type="evidence" value="ECO:0007669"/>
    <property type="project" value="InterPro"/>
</dbReference>
<dbReference type="InterPro" id="IPR050951">
    <property type="entry name" value="Retrovirus_Pol_polyprotein"/>
</dbReference>
<dbReference type="InterPro" id="IPR041373">
    <property type="entry name" value="RT_RNaseH"/>
</dbReference>
<dbReference type="SUPFAM" id="SSF53098">
    <property type="entry name" value="Ribonuclease H-like"/>
    <property type="match status" value="1"/>
</dbReference>
<evidence type="ECO:0000313" key="8">
    <source>
        <dbReference type="EMBL" id="GEZ77250.1"/>
    </source>
</evidence>
<keyword evidence="2" id="KW-0548">Nucleotidyltransferase</keyword>
<comment type="caution">
    <text evidence="8">The sequence shown here is derived from an EMBL/GenBank/DDBJ whole genome shotgun (WGS) entry which is preliminary data.</text>
</comment>
<keyword evidence="5" id="KW-0378">Hydrolase</keyword>
<organism evidence="8">
    <name type="scientific">Tanacetum cinerariifolium</name>
    <name type="common">Dalmatian daisy</name>
    <name type="synonym">Chrysanthemum cinerariifolium</name>
    <dbReference type="NCBI Taxonomy" id="118510"/>
    <lineage>
        <taxon>Eukaryota</taxon>
        <taxon>Viridiplantae</taxon>
        <taxon>Streptophyta</taxon>
        <taxon>Embryophyta</taxon>
        <taxon>Tracheophyta</taxon>
        <taxon>Spermatophyta</taxon>
        <taxon>Magnoliopsida</taxon>
        <taxon>eudicotyledons</taxon>
        <taxon>Gunneridae</taxon>
        <taxon>Pentapetalae</taxon>
        <taxon>asterids</taxon>
        <taxon>campanulids</taxon>
        <taxon>Asterales</taxon>
        <taxon>Asteraceae</taxon>
        <taxon>Asteroideae</taxon>
        <taxon>Anthemideae</taxon>
        <taxon>Anthemidinae</taxon>
        <taxon>Tanacetum</taxon>
    </lineage>
</organism>
<evidence type="ECO:0000256" key="4">
    <source>
        <dbReference type="ARBA" id="ARBA00022759"/>
    </source>
</evidence>
<keyword evidence="4" id="KW-0255">Endonuclease</keyword>
<dbReference type="InterPro" id="IPR043502">
    <property type="entry name" value="DNA/RNA_pol_sf"/>
</dbReference>
<dbReference type="GO" id="GO:0003964">
    <property type="term" value="F:RNA-directed DNA polymerase activity"/>
    <property type="evidence" value="ECO:0007669"/>
    <property type="project" value="UniProtKB-KW"/>
</dbReference>
<dbReference type="PANTHER" id="PTHR37984:SF5">
    <property type="entry name" value="PROTEIN NYNRIN-LIKE"/>
    <property type="match status" value="1"/>
</dbReference>
<reference evidence="8" key="1">
    <citation type="journal article" date="2019" name="Sci. Rep.">
        <title>Draft genome of Tanacetum cinerariifolium, the natural source of mosquito coil.</title>
        <authorList>
            <person name="Yamashiro T."/>
            <person name="Shiraishi A."/>
            <person name="Satake H."/>
            <person name="Nakayama K."/>
        </authorList>
    </citation>
    <scope>NUCLEOTIDE SEQUENCE</scope>
</reference>
<keyword evidence="6 8" id="KW-0695">RNA-directed DNA polymerase</keyword>
<evidence type="ECO:0000256" key="1">
    <source>
        <dbReference type="ARBA" id="ARBA00022679"/>
    </source>
</evidence>
<feature type="domain" description="Integrase catalytic" evidence="7">
    <location>
        <begin position="1"/>
        <end position="178"/>
    </location>
</feature>
<evidence type="ECO:0000256" key="2">
    <source>
        <dbReference type="ARBA" id="ARBA00022695"/>
    </source>
</evidence>
<feature type="non-terminal residue" evidence="8">
    <location>
        <position position="1"/>
    </location>
</feature>
<gene>
    <name evidence="8" type="ORF">Tci_549223</name>
</gene>